<dbReference type="Proteomes" id="UP000707352">
    <property type="component" value="Unassembled WGS sequence"/>
</dbReference>
<evidence type="ECO:0000256" key="4">
    <source>
        <dbReference type="SAM" id="SignalP"/>
    </source>
</evidence>
<evidence type="ECO:0000256" key="1">
    <source>
        <dbReference type="ARBA" id="ARBA00004418"/>
    </source>
</evidence>
<dbReference type="PANTHER" id="PTHR30290:SF64">
    <property type="entry name" value="ABC TRANSPORTER PERIPLASMIC BINDING PROTEIN"/>
    <property type="match status" value="1"/>
</dbReference>
<dbReference type="PIRSF" id="PIRSF002741">
    <property type="entry name" value="MppA"/>
    <property type="match status" value="1"/>
</dbReference>
<name>A0ABX0VBL1_9HYPH</name>
<dbReference type="CDD" id="cd08497">
    <property type="entry name" value="MbnE-like"/>
    <property type="match status" value="1"/>
</dbReference>
<proteinExistence type="inferred from homology"/>
<feature type="signal peptide" evidence="4">
    <location>
        <begin position="1"/>
        <end position="21"/>
    </location>
</feature>
<dbReference type="InterPro" id="IPR000914">
    <property type="entry name" value="SBP_5_dom"/>
</dbReference>
<sequence length="612" mass="69161">MIRPVLLSLAAACFAASPLAAQEWRHGSTLLGQPKYGPGFKHFDYVNPDAPKGGLVRLGAQGTFDSFNIVIAGVKGVPAAGLNDVYENLTTSSLDEPSASYGLLAEAFSYPDDFSSVTFRLRPEARWHDGRSVTVEDVVFSFQSWKTLNPAQAFYYANVVSAEKVGEREVKFTFNQKGNRELPHIMGQLYILPKHWWEGTAPDGRKRDINQTTLEPPLGSGPYRVKNFDAGRSVSYERVKDYWGENLNVNVGQYNFDELRVEYYRDATVLLEAFKGDRTDFRTENSARNWATGYDFPARKDGRVIIEEFPLRSMGVMQAFVLNLRRDKFKDQRVRRALNLALPFEEINKTLAYGQYKRISSYFDGLDLASSGLPEGQELAILETVRDKVPPQVFTTPYTNPVSDSQEAIRNNLREADRLLREAGWEVKDRKRVNAKGEQFTIELLGDSPNDERLFLPYKAALDRLGISTTVRIVDDAQQVNRIRSFDFDVTMGAWAESQSPGNEQREFWGSEAAERPGSRNIAGIADPGVDALIDRVIFAKSREELVAATKALDRVLLAHDYMIPHWTYGKQRTARWDRFSHPETMPRYGGAAFPTIWWYDEAKAAKTGAPR</sequence>
<feature type="chain" id="PRO_5046403510" evidence="4">
    <location>
        <begin position="22"/>
        <end position="612"/>
    </location>
</feature>
<accession>A0ABX0VBL1</accession>
<dbReference type="RefSeq" id="WP_167671999.1">
    <property type="nucleotide sequence ID" value="NZ_JAATJS010000002.1"/>
</dbReference>
<dbReference type="InterPro" id="IPR039424">
    <property type="entry name" value="SBP_5"/>
</dbReference>
<keyword evidence="7" id="KW-1185">Reference proteome</keyword>
<evidence type="ECO:0000313" key="6">
    <source>
        <dbReference type="EMBL" id="NIX76095.1"/>
    </source>
</evidence>
<dbReference type="Gene3D" id="3.10.105.10">
    <property type="entry name" value="Dipeptide-binding Protein, Domain 3"/>
    <property type="match status" value="1"/>
</dbReference>
<feature type="domain" description="Solute-binding protein family 5" evidence="5">
    <location>
        <begin position="102"/>
        <end position="511"/>
    </location>
</feature>
<evidence type="ECO:0000256" key="3">
    <source>
        <dbReference type="ARBA" id="ARBA00022729"/>
    </source>
</evidence>
<dbReference type="InterPro" id="IPR030678">
    <property type="entry name" value="Peptide/Ni-bd"/>
</dbReference>
<comment type="caution">
    <text evidence="6">The sequence shown here is derived from an EMBL/GenBank/DDBJ whole genome shotgun (WGS) entry which is preliminary data.</text>
</comment>
<organism evidence="6 7">
    <name type="scientific">Microvirga terricola</name>
    <dbReference type="NCBI Taxonomy" id="2719797"/>
    <lineage>
        <taxon>Bacteria</taxon>
        <taxon>Pseudomonadati</taxon>
        <taxon>Pseudomonadota</taxon>
        <taxon>Alphaproteobacteria</taxon>
        <taxon>Hyphomicrobiales</taxon>
        <taxon>Methylobacteriaceae</taxon>
        <taxon>Microvirga</taxon>
    </lineage>
</organism>
<dbReference type="SUPFAM" id="SSF53850">
    <property type="entry name" value="Periplasmic binding protein-like II"/>
    <property type="match status" value="1"/>
</dbReference>
<evidence type="ECO:0000313" key="7">
    <source>
        <dbReference type="Proteomes" id="UP000707352"/>
    </source>
</evidence>
<dbReference type="EMBL" id="JAATJS010000002">
    <property type="protein sequence ID" value="NIX76095.1"/>
    <property type="molecule type" value="Genomic_DNA"/>
</dbReference>
<evidence type="ECO:0000256" key="2">
    <source>
        <dbReference type="ARBA" id="ARBA00005695"/>
    </source>
</evidence>
<dbReference type="PANTHER" id="PTHR30290">
    <property type="entry name" value="PERIPLASMIC BINDING COMPONENT OF ABC TRANSPORTER"/>
    <property type="match status" value="1"/>
</dbReference>
<keyword evidence="3 4" id="KW-0732">Signal</keyword>
<protein>
    <submittedName>
        <fullName evidence="6">ABC transporter substrate-binding protein</fullName>
    </submittedName>
</protein>
<comment type="similarity">
    <text evidence="2">Belongs to the bacterial solute-binding protein 5 family.</text>
</comment>
<reference evidence="6 7" key="1">
    <citation type="submission" date="2020-03" db="EMBL/GenBank/DDBJ databases">
        <title>The genome sequence of Microvirga sp. c23x22.</title>
        <authorList>
            <person name="Zhang X."/>
        </authorList>
    </citation>
    <scope>NUCLEOTIDE SEQUENCE [LARGE SCALE GENOMIC DNA]</scope>
    <source>
        <strain evidence="7">c23x22</strain>
    </source>
</reference>
<gene>
    <name evidence="6" type="ORF">HB375_05630</name>
</gene>
<comment type="subcellular location">
    <subcellularLocation>
        <location evidence="1">Periplasm</location>
    </subcellularLocation>
</comment>
<evidence type="ECO:0000259" key="5">
    <source>
        <dbReference type="Pfam" id="PF00496"/>
    </source>
</evidence>
<dbReference type="Pfam" id="PF00496">
    <property type="entry name" value="SBP_bac_5"/>
    <property type="match status" value="1"/>
</dbReference>
<dbReference type="Gene3D" id="3.40.190.10">
    <property type="entry name" value="Periplasmic binding protein-like II"/>
    <property type="match status" value="1"/>
</dbReference>